<feature type="domain" description="Exonuclease" evidence="1">
    <location>
        <begin position="5"/>
        <end position="191"/>
    </location>
</feature>
<organism evidence="2">
    <name type="scientific">marine sediment metagenome</name>
    <dbReference type="NCBI Taxonomy" id="412755"/>
    <lineage>
        <taxon>unclassified sequences</taxon>
        <taxon>metagenomes</taxon>
        <taxon>ecological metagenomes</taxon>
    </lineage>
</organism>
<accession>A0A0F9I6A3</accession>
<dbReference type="GO" id="GO:0003676">
    <property type="term" value="F:nucleic acid binding"/>
    <property type="evidence" value="ECO:0007669"/>
    <property type="project" value="InterPro"/>
</dbReference>
<dbReference type="SUPFAM" id="SSF53098">
    <property type="entry name" value="Ribonuclease H-like"/>
    <property type="match status" value="1"/>
</dbReference>
<reference evidence="2" key="1">
    <citation type="journal article" date="2015" name="Nature">
        <title>Complex archaea that bridge the gap between prokaryotes and eukaryotes.</title>
        <authorList>
            <person name="Spang A."/>
            <person name="Saw J.H."/>
            <person name="Jorgensen S.L."/>
            <person name="Zaremba-Niedzwiedzka K."/>
            <person name="Martijn J."/>
            <person name="Lind A.E."/>
            <person name="van Eijk R."/>
            <person name="Schleper C."/>
            <person name="Guy L."/>
            <person name="Ettema T.J."/>
        </authorList>
    </citation>
    <scope>NUCLEOTIDE SEQUENCE</scope>
</reference>
<gene>
    <name evidence="2" type="ORF">LCGC14_1915790</name>
</gene>
<dbReference type="SMART" id="SM00479">
    <property type="entry name" value="EXOIII"/>
    <property type="match status" value="1"/>
</dbReference>
<dbReference type="InterPro" id="IPR036397">
    <property type="entry name" value="RNaseH_sf"/>
</dbReference>
<name>A0A0F9I6A3_9ZZZZ</name>
<dbReference type="InterPro" id="IPR012337">
    <property type="entry name" value="RNaseH-like_sf"/>
</dbReference>
<proteinExistence type="predicted"/>
<evidence type="ECO:0000259" key="1">
    <source>
        <dbReference type="SMART" id="SM00479"/>
    </source>
</evidence>
<protein>
    <recommendedName>
        <fullName evidence="1">Exonuclease domain-containing protein</fullName>
    </recommendedName>
</protein>
<dbReference type="AlphaFoldDB" id="A0A0F9I6A3"/>
<dbReference type="EMBL" id="LAZR01020315">
    <property type="protein sequence ID" value="KKL89330.1"/>
    <property type="molecule type" value="Genomic_DNA"/>
</dbReference>
<dbReference type="Gene3D" id="3.30.420.10">
    <property type="entry name" value="Ribonuclease H-like superfamily/Ribonuclease H"/>
    <property type="match status" value="1"/>
</dbReference>
<evidence type="ECO:0000313" key="2">
    <source>
        <dbReference type="EMBL" id="KKL89330.1"/>
    </source>
</evidence>
<dbReference type="InterPro" id="IPR013520">
    <property type="entry name" value="Ribonucl_H"/>
</dbReference>
<comment type="caution">
    <text evidence="2">The sequence shown here is derived from an EMBL/GenBank/DDBJ whole genome shotgun (WGS) entry which is preliminary data.</text>
</comment>
<sequence length="206" mass="23075">MRDFDIISLDLETSGTDEEETTILSIGCVRLSDLQPFYADIRHKSLTVVPEAMRVNGIDITKVDGPTRQPLSKVDEAVRAWLRSDEFYQEGKTYTLVPMGMNVGTFDMEFVREHLPKSAALFGYRSMDLNSMIFAEAVRTNVPFKHVKRAAKMIGTSYAHAHVPNLGPHHALWDAYSNIGVFHYLEDAKANTVGEVVWEGGKPSNV</sequence>